<dbReference type="FunFam" id="1.10.630.10:FF:000018">
    <property type="entry name" value="Cytochrome P450 monooxygenase"/>
    <property type="match status" value="1"/>
</dbReference>
<dbReference type="InterPro" id="IPR001128">
    <property type="entry name" value="Cyt_P450"/>
</dbReference>
<protein>
    <submittedName>
        <fullName evidence="8">Cytochrome P450</fullName>
    </submittedName>
</protein>
<evidence type="ECO:0000313" key="8">
    <source>
        <dbReference type="EMBL" id="KGG85595.1"/>
    </source>
</evidence>
<sequence>MFVFDPYDPIVDSNPFPLYKELRDHYPCYWSEAGKVWVLSRYADVVAAASDWQTYSSLKGNLLAELPSRTGATLGTTDPPRHDRLRALVQHAFTRRNLAGLDEQLREIARTAVRSFEGRERFDFNREFSTAMTMKTLSLIIGLPPTDENHLRRQAMLCVQTDPMVKGKTEEHERAFKWINEFAVSVIEERRARPTDDLISQFSVAEIDGDRLDEREVIMTTTMLIVAGAESMGAFMSLMAMNLADHPEALAGCVQNPDLLPDAIEESLRFNTSAQRFKRTLTRDVELHGQRMKAGDAVCLAYGSANRDERQFPDPDRYDLNRKPRGHLGFGSGVHACLGSMMARQVLRVAFEEFHKVFPRYRRAEVDLPWMPSTNFRSPTRLELVLE</sequence>
<dbReference type="Gene3D" id="1.10.630.10">
    <property type="entry name" value="Cytochrome P450"/>
    <property type="match status" value="1"/>
</dbReference>
<keyword evidence="4 7" id="KW-0560">Oxidoreductase</keyword>
<dbReference type="RefSeq" id="WP_034382498.1">
    <property type="nucleotide sequence ID" value="NZ_AWTN01000118.1"/>
</dbReference>
<reference evidence="8 9" key="1">
    <citation type="submission" date="2013-09" db="EMBL/GenBank/DDBJ databases">
        <title>High correlation between genotypes and phenotypes of environmental bacteria Comamonas testosteroni strains.</title>
        <authorList>
            <person name="Liu L."/>
            <person name="Zhu W."/>
            <person name="Xia X."/>
            <person name="Xu B."/>
            <person name="Luo M."/>
            <person name="Wang G."/>
        </authorList>
    </citation>
    <scope>NUCLEOTIDE SEQUENCE [LARGE SCALE GENOMIC DNA]</scope>
    <source>
        <strain evidence="8 9">JL14</strain>
    </source>
</reference>
<organism evidence="8 9">
    <name type="scientific">Comamonas thiooxydans</name>
    <dbReference type="NCBI Taxonomy" id="363952"/>
    <lineage>
        <taxon>Bacteria</taxon>
        <taxon>Pseudomonadati</taxon>
        <taxon>Pseudomonadota</taxon>
        <taxon>Betaproteobacteria</taxon>
        <taxon>Burkholderiales</taxon>
        <taxon>Comamonadaceae</taxon>
        <taxon>Comamonas</taxon>
    </lineage>
</organism>
<dbReference type="GO" id="GO:0020037">
    <property type="term" value="F:heme binding"/>
    <property type="evidence" value="ECO:0007669"/>
    <property type="project" value="InterPro"/>
</dbReference>
<comment type="similarity">
    <text evidence="1 7">Belongs to the cytochrome P450 family.</text>
</comment>
<dbReference type="PANTHER" id="PTHR46696:SF6">
    <property type="entry name" value="P450, PUTATIVE (EUROFUNG)-RELATED"/>
    <property type="match status" value="1"/>
</dbReference>
<dbReference type="GO" id="GO:0016705">
    <property type="term" value="F:oxidoreductase activity, acting on paired donors, with incorporation or reduction of molecular oxygen"/>
    <property type="evidence" value="ECO:0007669"/>
    <property type="project" value="InterPro"/>
</dbReference>
<dbReference type="PRINTS" id="PR00359">
    <property type="entry name" value="BP450"/>
</dbReference>
<dbReference type="PROSITE" id="PS00086">
    <property type="entry name" value="CYTOCHROME_P450"/>
    <property type="match status" value="1"/>
</dbReference>
<dbReference type="AlphaFoldDB" id="A0A0E3BWM6"/>
<dbReference type="Pfam" id="PF00067">
    <property type="entry name" value="p450"/>
    <property type="match status" value="1"/>
</dbReference>
<dbReference type="GO" id="GO:0004497">
    <property type="term" value="F:monooxygenase activity"/>
    <property type="evidence" value="ECO:0007669"/>
    <property type="project" value="UniProtKB-KW"/>
</dbReference>
<dbReference type="Proteomes" id="UP000029567">
    <property type="component" value="Unassembled WGS sequence"/>
</dbReference>
<evidence type="ECO:0000256" key="1">
    <source>
        <dbReference type="ARBA" id="ARBA00010617"/>
    </source>
</evidence>
<dbReference type="InterPro" id="IPR036396">
    <property type="entry name" value="Cyt_P450_sf"/>
</dbReference>
<evidence type="ECO:0000256" key="5">
    <source>
        <dbReference type="ARBA" id="ARBA00023004"/>
    </source>
</evidence>
<keyword evidence="5 7" id="KW-0408">Iron</keyword>
<accession>A0A0E3BWM6</accession>
<evidence type="ECO:0000256" key="2">
    <source>
        <dbReference type="ARBA" id="ARBA00022617"/>
    </source>
</evidence>
<evidence type="ECO:0000256" key="3">
    <source>
        <dbReference type="ARBA" id="ARBA00022723"/>
    </source>
</evidence>
<dbReference type="GO" id="GO:0005506">
    <property type="term" value="F:iron ion binding"/>
    <property type="evidence" value="ECO:0007669"/>
    <property type="project" value="InterPro"/>
</dbReference>
<evidence type="ECO:0000256" key="4">
    <source>
        <dbReference type="ARBA" id="ARBA00023002"/>
    </source>
</evidence>
<dbReference type="EMBL" id="AWTN01000118">
    <property type="protein sequence ID" value="KGG85595.1"/>
    <property type="molecule type" value="Genomic_DNA"/>
</dbReference>
<gene>
    <name evidence="8" type="ORF">P245_22675</name>
</gene>
<evidence type="ECO:0000256" key="6">
    <source>
        <dbReference type="ARBA" id="ARBA00023033"/>
    </source>
</evidence>
<name>A0A0E3BWM6_9BURK</name>
<comment type="caution">
    <text evidence="8">The sequence shown here is derived from an EMBL/GenBank/DDBJ whole genome shotgun (WGS) entry which is preliminary data.</text>
</comment>
<evidence type="ECO:0000256" key="7">
    <source>
        <dbReference type="RuleBase" id="RU000461"/>
    </source>
</evidence>
<dbReference type="SUPFAM" id="SSF48264">
    <property type="entry name" value="Cytochrome P450"/>
    <property type="match status" value="1"/>
</dbReference>
<dbReference type="InterPro" id="IPR002397">
    <property type="entry name" value="Cyt_P450_B"/>
</dbReference>
<evidence type="ECO:0000313" key="9">
    <source>
        <dbReference type="Proteomes" id="UP000029567"/>
    </source>
</evidence>
<keyword evidence="3 7" id="KW-0479">Metal-binding</keyword>
<dbReference type="PANTHER" id="PTHR46696">
    <property type="entry name" value="P450, PUTATIVE (EUROFUNG)-RELATED"/>
    <property type="match status" value="1"/>
</dbReference>
<proteinExistence type="inferred from homology"/>
<dbReference type="InterPro" id="IPR017972">
    <property type="entry name" value="Cyt_P450_CS"/>
</dbReference>
<keyword evidence="6 7" id="KW-0503">Monooxygenase</keyword>
<keyword evidence="2 7" id="KW-0349">Heme</keyword>